<organism evidence="2 3">
    <name type="scientific">Dendrothele bispora (strain CBS 962.96)</name>
    <dbReference type="NCBI Taxonomy" id="1314807"/>
    <lineage>
        <taxon>Eukaryota</taxon>
        <taxon>Fungi</taxon>
        <taxon>Dikarya</taxon>
        <taxon>Basidiomycota</taxon>
        <taxon>Agaricomycotina</taxon>
        <taxon>Agaricomycetes</taxon>
        <taxon>Agaricomycetidae</taxon>
        <taxon>Agaricales</taxon>
        <taxon>Agaricales incertae sedis</taxon>
        <taxon>Dendrothele</taxon>
    </lineage>
</organism>
<evidence type="ECO:0000313" key="3">
    <source>
        <dbReference type="Proteomes" id="UP000297245"/>
    </source>
</evidence>
<accession>A0A4S8LKQ3</accession>
<dbReference type="Proteomes" id="UP000297245">
    <property type="component" value="Unassembled WGS sequence"/>
</dbReference>
<dbReference type="EMBL" id="ML179357">
    <property type="protein sequence ID" value="THU89783.1"/>
    <property type="molecule type" value="Genomic_DNA"/>
</dbReference>
<protein>
    <submittedName>
        <fullName evidence="2">Uncharacterized protein</fullName>
    </submittedName>
</protein>
<sequence length="500" mass="57746">MLQRREEAIHVRDRAKRALFPLRRVPAEIILEVTEYARDDEQATDANGILWVMGKVCGSWREIILGTPSLWTNVFVDLSSSASDYKKDLVVLRAWLDRSKDLPLNVRVRTTKRSPRAPSNQMVNEFLRVFVEHCKRWQSAHFNLGLVPEHWLALSQIKGQLPMLQRLHLDGYLGPHDTFQIAPMLQSVSLGHFQHLSSFDLPSEITHFTVDSFSLQCAGLQYLSRYSRLIELAVNDSSSFKTPSIVARPDGNDQLLVTFPQLQKLHFTFKEWGRRDIKEVLATKLVLPTSLEHVEVSKLSYFGDLVARHQCSFSSLTINHPYYISPNIPVPSVKEVLTVLRPLSLLTTLSLHRLHDLGDYLVLIEELIIRNYESPPSFLPHLKHLTFSIGDDEDSWHFSTNFHDLEFHSSEVFDMLRSRWNVPAELIGPHRLESFVYTMNLHEEKVPALGSAEMTQFDVLRRQGMRVEFNFVEFEGKPTSEDDDGSYEIKRWRSDVWSPF</sequence>
<dbReference type="AlphaFoldDB" id="A0A4S8LKQ3"/>
<name>A0A4S8LKQ3_DENBC</name>
<dbReference type="EMBL" id="ML179357">
    <property type="protein sequence ID" value="THU89789.1"/>
    <property type="molecule type" value="Genomic_DNA"/>
</dbReference>
<dbReference type="SUPFAM" id="SSF52047">
    <property type="entry name" value="RNI-like"/>
    <property type="match status" value="1"/>
</dbReference>
<proteinExistence type="predicted"/>
<evidence type="ECO:0000313" key="1">
    <source>
        <dbReference type="EMBL" id="THU89783.1"/>
    </source>
</evidence>
<gene>
    <name evidence="1" type="ORF">K435DRAFT_282586</name>
    <name evidence="2" type="ORF">K435DRAFT_282627</name>
</gene>
<evidence type="ECO:0000313" key="2">
    <source>
        <dbReference type="EMBL" id="THU89789.1"/>
    </source>
</evidence>
<keyword evidence="3" id="KW-1185">Reference proteome</keyword>
<dbReference type="OrthoDB" id="3139566at2759"/>
<reference evidence="2 3" key="1">
    <citation type="journal article" date="2019" name="Nat. Ecol. Evol.">
        <title>Megaphylogeny resolves global patterns of mushroom evolution.</title>
        <authorList>
            <person name="Varga T."/>
            <person name="Krizsan K."/>
            <person name="Foldi C."/>
            <person name="Dima B."/>
            <person name="Sanchez-Garcia M."/>
            <person name="Sanchez-Ramirez S."/>
            <person name="Szollosi G.J."/>
            <person name="Szarkandi J.G."/>
            <person name="Papp V."/>
            <person name="Albert L."/>
            <person name="Andreopoulos W."/>
            <person name="Angelini C."/>
            <person name="Antonin V."/>
            <person name="Barry K.W."/>
            <person name="Bougher N.L."/>
            <person name="Buchanan P."/>
            <person name="Buyck B."/>
            <person name="Bense V."/>
            <person name="Catcheside P."/>
            <person name="Chovatia M."/>
            <person name="Cooper J."/>
            <person name="Damon W."/>
            <person name="Desjardin D."/>
            <person name="Finy P."/>
            <person name="Geml J."/>
            <person name="Haridas S."/>
            <person name="Hughes K."/>
            <person name="Justo A."/>
            <person name="Karasinski D."/>
            <person name="Kautmanova I."/>
            <person name="Kiss B."/>
            <person name="Kocsube S."/>
            <person name="Kotiranta H."/>
            <person name="LaButti K.M."/>
            <person name="Lechner B.E."/>
            <person name="Liimatainen K."/>
            <person name="Lipzen A."/>
            <person name="Lukacs Z."/>
            <person name="Mihaltcheva S."/>
            <person name="Morgado L.N."/>
            <person name="Niskanen T."/>
            <person name="Noordeloos M.E."/>
            <person name="Ohm R.A."/>
            <person name="Ortiz-Santana B."/>
            <person name="Ovrebo C."/>
            <person name="Racz N."/>
            <person name="Riley R."/>
            <person name="Savchenko A."/>
            <person name="Shiryaev A."/>
            <person name="Soop K."/>
            <person name="Spirin V."/>
            <person name="Szebenyi C."/>
            <person name="Tomsovsky M."/>
            <person name="Tulloss R.E."/>
            <person name="Uehling J."/>
            <person name="Grigoriev I.V."/>
            <person name="Vagvolgyi C."/>
            <person name="Papp T."/>
            <person name="Martin F.M."/>
            <person name="Miettinen O."/>
            <person name="Hibbett D.S."/>
            <person name="Nagy L.G."/>
        </authorList>
    </citation>
    <scope>NUCLEOTIDE SEQUENCE [LARGE SCALE GENOMIC DNA]</scope>
    <source>
        <strain evidence="2 3">CBS 962.96</strain>
    </source>
</reference>